<keyword evidence="5" id="KW-0547">Nucleotide-binding</keyword>
<dbReference type="Pfam" id="PF08544">
    <property type="entry name" value="GHMP_kinases_C"/>
    <property type="match status" value="1"/>
</dbReference>
<name>A0A4R9GHF7_9LEPT</name>
<dbReference type="InterPro" id="IPR006203">
    <property type="entry name" value="GHMP_knse_ATP-bd_CS"/>
</dbReference>
<dbReference type="InterPro" id="IPR013750">
    <property type="entry name" value="GHMP_kinase_C_dom"/>
</dbReference>
<dbReference type="Gene3D" id="3.30.230.10">
    <property type="match status" value="1"/>
</dbReference>
<dbReference type="GO" id="GO:0005524">
    <property type="term" value="F:ATP binding"/>
    <property type="evidence" value="ECO:0007669"/>
    <property type="project" value="UniProtKB-UniRule"/>
</dbReference>
<dbReference type="GO" id="GO:0006012">
    <property type="term" value="P:galactose metabolic process"/>
    <property type="evidence" value="ECO:0007669"/>
    <property type="project" value="UniProtKB-UniRule"/>
</dbReference>
<dbReference type="InterPro" id="IPR006204">
    <property type="entry name" value="GHMP_kinase_N_dom"/>
</dbReference>
<dbReference type="Gene3D" id="3.30.70.890">
    <property type="entry name" value="GHMP kinase, C-terminal domain"/>
    <property type="match status" value="1"/>
</dbReference>
<dbReference type="PANTHER" id="PTHR10457">
    <property type="entry name" value="MEVALONATE KINASE/GALACTOKINASE"/>
    <property type="match status" value="1"/>
</dbReference>
<dbReference type="InterPro" id="IPR036554">
    <property type="entry name" value="GHMP_kinase_C_sf"/>
</dbReference>
<evidence type="ECO:0000259" key="12">
    <source>
        <dbReference type="Pfam" id="PF00288"/>
    </source>
</evidence>
<evidence type="ECO:0000256" key="2">
    <source>
        <dbReference type="ARBA" id="ARBA00022490"/>
    </source>
</evidence>
<dbReference type="FunFam" id="3.30.70.890:FF:000001">
    <property type="entry name" value="Galactokinase"/>
    <property type="match status" value="1"/>
</dbReference>
<dbReference type="NCBIfam" id="TIGR00131">
    <property type="entry name" value="gal_kin"/>
    <property type="match status" value="1"/>
</dbReference>
<keyword evidence="2" id="KW-0963">Cytoplasm</keyword>
<evidence type="ECO:0000256" key="8">
    <source>
        <dbReference type="ARBA" id="ARBA00022842"/>
    </source>
</evidence>
<dbReference type="Pfam" id="PF00288">
    <property type="entry name" value="GHMP_kinases_N"/>
    <property type="match status" value="1"/>
</dbReference>
<keyword evidence="16" id="KW-1185">Reference proteome</keyword>
<keyword evidence="8" id="KW-0460">Magnesium</keyword>
<evidence type="ECO:0000256" key="10">
    <source>
        <dbReference type="ARBA" id="ARBA00023277"/>
    </source>
</evidence>
<dbReference type="EC" id="2.7.1.6" evidence="11"/>
<dbReference type="SUPFAM" id="SSF54211">
    <property type="entry name" value="Ribosomal protein S5 domain 2-like"/>
    <property type="match status" value="1"/>
</dbReference>
<dbReference type="InterPro" id="IPR000705">
    <property type="entry name" value="Galactokinase"/>
</dbReference>
<evidence type="ECO:0000256" key="6">
    <source>
        <dbReference type="ARBA" id="ARBA00022777"/>
    </source>
</evidence>
<evidence type="ECO:0000256" key="9">
    <source>
        <dbReference type="ARBA" id="ARBA00023144"/>
    </source>
</evidence>
<dbReference type="InterPro" id="IPR014721">
    <property type="entry name" value="Ribsml_uS5_D2-typ_fold_subgr"/>
</dbReference>
<feature type="domain" description="Galactokinase N-terminal" evidence="14">
    <location>
        <begin position="26"/>
        <end position="62"/>
    </location>
</feature>
<evidence type="ECO:0000256" key="7">
    <source>
        <dbReference type="ARBA" id="ARBA00022840"/>
    </source>
</evidence>
<dbReference type="GO" id="GO:0005829">
    <property type="term" value="C:cytosol"/>
    <property type="evidence" value="ECO:0007669"/>
    <property type="project" value="TreeGrafter"/>
</dbReference>
<dbReference type="InterPro" id="IPR006206">
    <property type="entry name" value="Mevalonate/galactokinase"/>
</dbReference>
<dbReference type="GO" id="GO:0004335">
    <property type="term" value="F:galactokinase activity"/>
    <property type="evidence" value="ECO:0007669"/>
    <property type="project" value="UniProtKB-UniRule"/>
</dbReference>
<dbReference type="InterPro" id="IPR020568">
    <property type="entry name" value="Ribosomal_Su5_D2-typ_SF"/>
</dbReference>
<dbReference type="EMBL" id="RQET01000004">
    <property type="protein sequence ID" value="TGK12182.1"/>
    <property type="molecule type" value="Genomic_DNA"/>
</dbReference>
<feature type="domain" description="GHMP kinase N-terminal" evidence="12">
    <location>
        <begin position="95"/>
        <end position="179"/>
    </location>
</feature>
<sequence>MSGPKTEELIRILNSLPQSPKAGRIRLFSAPGRINIIGEHVDYIGGIVLPAAIDFRISAAVRTNGTNLLRIYSLDYDSWKISEALEYDPIQTWSNYVLGVASEAKKIGLPVRGFDLAFGGNIPQGAGLSSSAALEVVTAYSLSELFGWNLSKTKIALLGQSAENGFVGVNCGIMDQFVISVAKPESCISLDTETLEYEYFPLEWKDCELVLIDSKVKHSLKDSSYNDRRTETESALEKLKKTRPTLTSLYRAEEEWLSETRELTPQEMSRALHVIGERKRTHNVIHGLQKGDVLEVGKSLYSCHDSLSRLFEVSCPETDSIVDWMKGKDVIGARMIGGGFGGCVLVLDRIGRVSSLFSECNDAYSRKFGISAEIYPIKISEGVREER</sequence>
<protein>
    <recommendedName>
        <fullName evidence="11">Galactokinase</fullName>
        <ecNumber evidence="11">2.7.1.6</ecNumber>
    </recommendedName>
</protein>
<reference evidence="15" key="1">
    <citation type="journal article" date="2019" name="PLoS Negl. Trop. Dis.">
        <title>Revisiting the worldwide diversity of Leptospira species in the environment.</title>
        <authorList>
            <person name="Vincent A.T."/>
            <person name="Schiettekatte O."/>
            <person name="Bourhy P."/>
            <person name="Veyrier F.J."/>
            <person name="Picardeau M."/>
        </authorList>
    </citation>
    <scope>NUCLEOTIDE SEQUENCE [LARGE SCALE GENOMIC DNA]</scope>
    <source>
        <strain evidence="15">SSW15</strain>
    </source>
</reference>
<dbReference type="PRINTS" id="PR00473">
    <property type="entry name" value="GALCTOKINASE"/>
</dbReference>
<dbReference type="PIRSF" id="PIRSF000530">
    <property type="entry name" value="Galactokinase"/>
    <property type="match status" value="1"/>
</dbReference>
<dbReference type="PROSITE" id="PS00106">
    <property type="entry name" value="GALACTOKINASE"/>
    <property type="match status" value="1"/>
</dbReference>
<dbReference type="InterPro" id="IPR019741">
    <property type="entry name" value="Galactokinase_CS"/>
</dbReference>
<evidence type="ECO:0000259" key="13">
    <source>
        <dbReference type="Pfam" id="PF08544"/>
    </source>
</evidence>
<keyword evidence="9" id="KW-0299">Galactose metabolism</keyword>
<evidence type="ECO:0000256" key="4">
    <source>
        <dbReference type="ARBA" id="ARBA00022723"/>
    </source>
</evidence>
<feature type="domain" description="GHMP kinase C-terminal" evidence="13">
    <location>
        <begin position="285"/>
        <end position="347"/>
    </location>
</feature>
<dbReference type="RefSeq" id="WP_135767585.1">
    <property type="nucleotide sequence ID" value="NZ_RQET01000004.1"/>
</dbReference>
<evidence type="ECO:0000259" key="14">
    <source>
        <dbReference type="Pfam" id="PF10509"/>
    </source>
</evidence>
<dbReference type="AlphaFoldDB" id="A0A4R9GHF7"/>
<dbReference type="InterPro" id="IPR019539">
    <property type="entry name" value="GalKase_N"/>
</dbReference>
<evidence type="ECO:0000256" key="11">
    <source>
        <dbReference type="NCBIfam" id="TIGR00131"/>
    </source>
</evidence>
<gene>
    <name evidence="15" type="primary">galK</name>
    <name evidence="15" type="ORF">EHO60_07915</name>
</gene>
<evidence type="ECO:0000313" key="15">
    <source>
        <dbReference type="EMBL" id="TGK12182.1"/>
    </source>
</evidence>
<dbReference type="GO" id="GO:0046872">
    <property type="term" value="F:metal ion binding"/>
    <property type="evidence" value="ECO:0007669"/>
    <property type="project" value="UniProtKB-KW"/>
</dbReference>
<keyword evidence="7" id="KW-0067">ATP-binding</keyword>
<dbReference type="Proteomes" id="UP000298458">
    <property type="component" value="Unassembled WGS sequence"/>
</dbReference>
<keyword evidence="3 15" id="KW-0808">Transferase</keyword>
<dbReference type="PROSITE" id="PS00627">
    <property type="entry name" value="GHMP_KINASES_ATP"/>
    <property type="match status" value="1"/>
</dbReference>
<organism evidence="15 16">
    <name type="scientific">Leptospira fletcheri</name>
    <dbReference type="NCBI Taxonomy" id="2484981"/>
    <lineage>
        <taxon>Bacteria</taxon>
        <taxon>Pseudomonadati</taxon>
        <taxon>Spirochaetota</taxon>
        <taxon>Spirochaetia</taxon>
        <taxon>Leptospirales</taxon>
        <taxon>Leptospiraceae</taxon>
        <taxon>Leptospira</taxon>
    </lineage>
</organism>
<dbReference type="Pfam" id="PF10509">
    <property type="entry name" value="GalKase_gal_bdg"/>
    <property type="match status" value="1"/>
</dbReference>
<comment type="similarity">
    <text evidence="1">Belongs to the GHMP kinase family. GalK subfamily.</text>
</comment>
<keyword evidence="6 15" id="KW-0418">Kinase</keyword>
<dbReference type="OrthoDB" id="250531at2"/>
<accession>A0A4R9GHF7</accession>
<evidence type="ECO:0000313" key="16">
    <source>
        <dbReference type="Proteomes" id="UP000298458"/>
    </source>
</evidence>
<keyword evidence="10" id="KW-0119">Carbohydrate metabolism</keyword>
<dbReference type="PANTHER" id="PTHR10457:SF7">
    <property type="entry name" value="GALACTOKINASE-RELATED"/>
    <property type="match status" value="1"/>
</dbReference>
<evidence type="ECO:0000256" key="1">
    <source>
        <dbReference type="ARBA" id="ARBA00006566"/>
    </source>
</evidence>
<evidence type="ECO:0000256" key="5">
    <source>
        <dbReference type="ARBA" id="ARBA00022741"/>
    </source>
</evidence>
<dbReference type="SUPFAM" id="SSF55060">
    <property type="entry name" value="GHMP Kinase, C-terminal domain"/>
    <property type="match status" value="1"/>
</dbReference>
<keyword evidence="4" id="KW-0479">Metal-binding</keyword>
<comment type="caution">
    <text evidence="15">The sequence shown here is derived from an EMBL/GenBank/DDBJ whole genome shotgun (WGS) entry which is preliminary data.</text>
</comment>
<evidence type="ECO:0000256" key="3">
    <source>
        <dbReference type="ARBA" id="ARBA00022679"/>
    </source>
</evidence>
<proteinExistence type="inferred from homology"/>
<dbReference type="FunFam" id="3.30.230.10:FF:000017">
    <property type="entry name" value="Galactokinase"/>
    <property type="match status" value="1"/>
</dbReference>
<dbReference type="PRINTS" id="PR00959">
    <property type="entry name" value="MEVGALKINASE"/>
</dbReference>